<dbReference type="RefSeq" id="WP_167072106.1">
    <property type="nucleotide sequence ID" value="NZ_JAAOZC010000002.1"/>
</dbReference>
<gene>
    <name evidence="1" type="ORF">FHS31_000819</name>
</gene>
<proteinExistence type="predicted"/>
<reference evidence="1 2" key="1">
    <citation type="submission" date="2020-03" db="EMBL/GenBank/DDBJ databases">
        <title>Genomic Encyclopedia of Type Strains, Phase III (KMG-III): the genomes of soil and plant-associated and newly described type strains.</title>
        <authorList>
            <person name="Whitman W."/>
        </authorList>
    </citation>
    <scope>NUCLEOTIDE SEQUENCE [LARGE SCALE GENOMIC DNA]</scope>
    <source>
        <strain evidence="1 2">CECT 8804</strain>
    </source>
</reference>
<evidence type="ECO:0000313" key="1">
    <source>
        <dbReference type="EMBL" id="NIJ07223.1"/>
    </source>
</evidence>
<dbReference type="Proteomes" id="UP000727456">
    <property type="component" value="Unassembled WGS sequence"/>
</dbReference>
<sequence>MEDLMARLRSAAERAPQTKDQAVALLERVAVYSAEVAAIEARRANLLARVNGAADAMLVPIAAQIKDAVKQLKPWWAANFDELTEGKRKSIALGGCQVGYRIGNPTVKFANGDDDDAVAALQVAELADRLVRTKPSLDKPAILTALAEKLPATEGEAPAPSPLADQLISLGFSIKQTETFFVDPLKGGPSEDARVTID</sequence>
<dbReference type="Gene3D" id="1.20.5.170">
    <property type="match status" value="1"/>
</dbReference>
<dbReference type="EMBL" id="JAAOZC010000002">
    <property type="protein sequence ID" value="NIJ07223.1"/>
    <property type="molecule type" value="Genomic_DNA"/>
</dbReference>
<keyword evidence="2" id="KW-1185">Reference proteome</keyword>
<protein>
    <submittedName>
        <fullName evidence="1">Phage host-nuclease inhibitor protein Gam</fullName>
    </submittedName>
</protein>
<dbReference type="InterPro" id="IPR009951">
    <property type="entry name" value="Host-nuc_inhib_Gam"/>
</dbReference>
<accession>A0ABX0TNW8</accession>
<evidence type="ECO:0000313" key="2">
    <source>
        <dbReference type="Proteomes" id="UP000727456"/>
    </source>
</evidence>
<comment type="caution">
    <text evidence="1">The sequence shown here is derived from an EMBL/GenBank/DDBJ whole genome shotgun (WGS) entry which is preliminary data.</text>
</comment>
<dbReference type="Pfam" id="PF07352">
    <property type="entry name" value="Phage_Mu_Gam"/>
    <property type="match status" value="1"/>
</dbReference>
<dbReference type="SUPFAM" id="SSF161266">
    <property type="entry name" value="Gam-like"/>
    <property type="match status" value="1"/>
</dbReference>
<organism evidence="1 2">
    <name type="scientific">Sphingomonas vulcanisoli</name>
    <dbReference type="NCBI Taxonomy" id="1658060"/>
    <lineage>
        <taxon>Bacteria</taxon>
        <taxon>Pseudomonadati</taxon>
        <taxon>Pseudomonadota</taxon>
        <taxon>Alphaproteobacteria</taxon>
        <taxon>Sphingomonadales</taxon>
        <taxon>Sphingomonadaceae</taxon>
        <taxon>Sphingomonas</taxon>
    </lineage>
</organism>
<name>A0ABX0TNW8_9SPHN</name>